<dbReference type="EMBL" id="JBFCZG010000006">
    <property type="protein sequence ID" value="KAL3420979.1"/>
    <property type="molecule type" value="Genomic_DNA"/>
</dbReference>
<evidence type="ECO:0000313" key="2">
    <source>
        <dbReference type="EMBL" id="KAL3420979.1"/>
    </source>
</evidence>
<comment type="caution">
    <text evidence="2">The sequence shown here is derived from an EMBL/GenBank/DDBJ whole genome shotgun (WGS) entry which is preliminary data.</text>
</comment>
<protein>
    <submittedName>
        <fullName evidence="2">Uncharacterized protein</fullName>
    </submittedName>
</protein>
<feature type="region of interest" description="Disordered" evidence="1">
    <location>
        <begin position="1"/>
        <end position="57"/>
    </location>
</feature>
<evidence type="ECO:0000256" key="1">
    <source>
        <dbReference type="SAM" id="MobiDB-lite"/>
    </source>
</evidence>
<evidence type="ECO:0000313" key="3">
    <source>
        <dbReference type="Proteomes" id="UP001629113"/>
    </source>
</evidence>
<feature type="compositionally biased region" description="Low complexity" evidence="1">
    <location>
        <begin position="24"/>
        <end position="36"/>
    </location>
</feature>
<keyword evidence="3" id="KW-1185">Reference proteome</keyword>
<name>A0ABR4PCF2_9HELO</name>
<gene>
    <name evidence="2" type="ORF">PVAG01_07424</name>
</gene>
<proteinExistence type="predicted"/>
<sequence length="192" mass="20992">MGEKSNRSKWRNKLSFRSNKTKTESSSHSVTSIPTSQLVLAGPSAASSRPRTPLSNPQSKVAIEFQNEDRSKRIDRVSLPPILKHPSTNPIILRAQEELQEAFEELQAELIKYTDKYSGYAPLRDADLMKAAAEGSEGFGEVIEQVLSDQEAKGQNLSSKVGKFMGNVYPIAGVVLGILSFSGDVRSQVLGL</sequence>
<reference evidence="2 3" key="1">
    <citation type="submission" date="2024-06" db="EMBL/GenBank/DDBJ databases">
        <title>Complete genome of Phlyctema vagabunda strain 19-DSS-EL-015.</title>
        <authorList>
            <person name="Fiorenzani C."/>
        </authorList>
    </citation>
    <scope>NUCLEOTIDE SEQUENCE [LARGE SCALE GENOMIC DNA]</scope>
    <source>
        <strain evidence="2 3">19-DSS-EL-015</strain>
    </source>
</reference>
<feature type="compositionally biased region" description="Polar residues" evidence="1">
    <location>
        <begin position="45"/>
        <end position="57"/>
    </location>
</feature>
<organism evidence="2 3">
    <name type="scientific">Phlyctema vagabunda</name>
    <dbReference type="NCBI Taxonomy" id="108571"/>
    <lineage>
        <taxon>Eukaryota</taxon>
        <taxon>Fungi</taxon>
        <taxon>Dikarya</taxon>
        <taxon>Ascomycota</taxon>
        <taxon>Pezizomycotina</taxon>
        <taxon>Leotiomycetes</taxon>
        <taxon>Helotiales</taxon>
        <taxon>Dermateaceae</taxon>
        <taxon>Phlyctema</taxon>
    </lineage>
</organism>
<accession>A0ABR4PCF2</accession>
<dbReference type="Proteomes" id="UP001629113">
    <property type="component" value="Unassembled WGS sequence"/>
</dbReference>